<gene>
    <name evidence="3" type="primary">ptpA_6</name>
    <name evidence="3" type="ORF">GALL_410610</name>
</gene>
<dbReference type="InterPro" id="IPR023485">
    <property type="entry name" value="Ptyr_pPase"/>
</dbReference>
<feature type="domain" description="Phosphotyrosine protein phosphatase I" evidence="2">
    <location>
        <begin position="1"/>
        <end position="161"/>
    </location>
</feature>
<evidence type="ECO:0000313" key="3">
    <source>
        <dbReference type="EMBL" id="OIQ77245.1"/>
    </source>
</evidence>
<name>A0A1J5QMK1_9ZZZZ</name>
<evidence type="ECO:0000259" key="2">
    <source>
        <dbReference type="SMART" id="SM00226"/>
    </source>
</evidence>
<accession>A0A1J5QMK1</accession>
<dbReference type="SMART" id="SM00226">
    <property type="entry name" value="LMWPc"/>
    <property type="match status" value="1"/>
</dbReference>
<dbReference type="InterPro" id="IPR036196">
    <property type="entry name" value="Ptyr_pPase_sf"/>
</dbReference>
<sequence length="169" mass="18039">MTVCTGNICRSPMSEVVLRDRFAAAGLDDDVVVDSTGISSEEHGNPMDRRAVSVLTDHGYDDPALRTHRARQVRSADLVTHDLVLAMTSAHAGALRRLAGADASLAGRVRLYREFDPAAPVLGPGDPEHVLDIDDPWYGDRSAFVACLAQVEAAADAVVAHVVAELNAR</sequence>
<dbReference type="EMBL" id="MLJW01001662">
    <property type="protein sequence ID" value="OIQ77245.1"/>
    <property type="molecule type" value="Genomic_DNA"/>
</dbReference>
<dbReference type="SUPFAM" id="SSF52788">
    <property type="entry name" value="Phosphotyrosine protein phosphatases I"/>
    <property type="match status" value="1"/>
</dbReference>
<dbReference type="CDD" id="cd16343">
    <property type="entry name" value="LMWPTP"/>
    <property type="match status" value="1"/>
</dbReference>
<comment type="caution">
    <text evidence="3">The sequence shown here is derived from an EMBL/GenBank/DDBJ whole genome shotgun (WGS) entry which is preliminary data.</text>
</comment>
<reference evidence="3" key="1">
    <citation type="submission" date="2016-10" db="EMBL/GenBank/DDBJ databases">
        <title>Sequence of Gallionella enrichment culture.</title>
        <authorList>
            <person name="Poehlein A."/>
            <person name="Muehling M."/>
            <person name="Daniel R."/>
        </authorList>
    </citation>
    <scope>NUCLEOTIDE SEQUENCE</scope>
</reference>
<proteinExistence type="predicted"/>
<dbReference type="PANTHER" id="PTHR11717">
    <property type="entry name" value="LOW MOLECULAR WEIGHT PROTEIN TYROSINE PHOSPHATASE"/>
    <property type="match status" value="1"/>
</dbReference>
<dbReference type="EC" id="3.1.3.48" evidence="1"/>
<dbReference type="InterPro" id="IPR050438">
    <property type="entry name" value="LMW_PTPase"/>
</dbReference>
<dbReference type="GO" id="GO:0004725">
    <property type="term" value="F:protein tyrosine phosphatase activity"/>
    <property type="evidence" value="ECO:0007669"/>
    <property type="project" value="UniProtKB-EC"/>
</dbReference>
<dbReference type="Gene3D" id="3.40.50.2300">
    <property type="match status" value="1"/>
</dbReference>
<organism evidence="3">
    <name type="scientific">mine drainage metagenome</name>
    <dbReference type="NCBI Taxonomy" id="410659"/>
    <lineage>
        <taxon>unclassified sequences</taxon>
        <taxon>metagenomes</taxon>
        <taxon>ecological metagenomes</taxon>
    </lineage>
</organism>
<dbReference type="PANTHER" id="PTHR11717:SF7">
    <property type="entry name" value="LOW MOLECULAR WEIGHT PHOSPHOTYROSINE PROTEIN PHOSPHATASE"/>
    <property type="match status" value="1"/>
</dbReference>
<evidence type="ECO:0000256" key="1">
    <source>
        <dbReference type="ARBA" id="ARBA00013064"/>
    </source>
</evidence>
<keyword evidence="3" id="KW-0378">Hydrolase</keyword>
<protein>
    <recommendedName>
        <fullName evidence="1">protein-tyrosine-phosphatase</fullName>
        <ecNumber evidence="1">3.1.3.48</ecNumber>
    </recommendedName>
</protein>
<dbReference type="Pfam" id="PF01451">
    <property type="entry name" value="LMWPc"/>
    <property type="match status" value="1"/>
</dbReference>
<dbReference type="AlphaFoldDB" id="A0A1J5QMK1"/>